<dbReference type="Pfam" id="PF00520">
    <property type="entry name" value="Ion_trans"/>
    <property type="match status" value="1"/>
</dbReference>
<evidence type="ECO:0000256" key="3">
    <source>
        <dbReference type="ARBA" id="ARBA00022989"/>
    </source>
</evidence>
<feature type="transmembrane region" description="Helical" evidence="5">
    <location>
        <begin position="16"/>
        <end position="38"/>
    </location>
</feature>
<evidence type="ECO:0000259" key="6">
    <source>
        <dbReference type="Pfam" id="PF00520"/>
    </source>
</evidence>
<dbReference type="InterPro" id="IPR005821">
    <property type="entry name" value="Ion_trans_dom"/>
</dbReference>
<keyword evidence="4 5" id="KW-0472">Membrane</keyword>
<dbReference type="Proteomes" id="UP001558632">
    <property type="component" value="Unassembled WGS sequence"/>
</dbReference>
<proteinExistence type="predicted"/>
<evidence type="ECO:0000313" key="8">
    <source>
        <dbReference type="Proteomes" id="UP001558632"/>
    </source>
</evidence>
<dbReference type="PANTHER" id="PTHR46399">
    <property type="entry name" value="B30.2/SPRY DOMAIN-CONTAINING PROTEIN"/>
    <property type="match status" value="1"/>
</dbReference>
<keyword evidence="7" id="KW-0675">Receptor</keyword>
<feature type="domain" description="Ion transport" evidence="6">
    <location>
        <begin position="2"/>
        <end position="87"/>
    </location>
</feature>
<gene>
    <name evidence="7" type="ORF">TSPI_00610</name>
</gene>
<dbReference type="EMBL" id="JBEUSY010000331">
    <property type="protein sequence ID" value="KAL1238108.1"/>
    <property type="molecule type" value="Genomic_DNA"/>
</dbReference>
<protein>
    <submittedName>
        <fullName evidence="7">Ryanodine receptor</fullName>
    </submittedName>
</protein>
<name>A0ABR3KJQ0_TRISP</name>
<evidence type="ECO:0000256" key="1">
    <source>
        <dbReference type="ARBA" id="ARBA00004141"/>
    </source>
</evidence>
<comment type="subcellular location">
    <subcellularLocation>
        <location evidence="1">Membrane</location>
        <topology evidence="1">Multi-pass membrane protein</topology>
    </subcellularLocation>
</comment>
<organism evidence="7 8">
    <name type="scientific">Trichinella spiralis</name>
    <name type="common">Trichina worm</name>
    <dbReference type="NCBI Taxonomy" id="6334"/>
    <lineage>
        <taxon>Eukaryota</taxon>
        <taxon>Metazoa</taxon>
        <taxon>Ecdysozoa</taxon>
        <taxon>Nematoda</taxon>
        <taxon>Enoplea</taxon>
        <taxon>Dorylaimia</taxon>
        <taxon>Trichinellida</taxon>
        <taxon>Trichinellidae</taxon>
        <taxon>Trichinella</taxon>
    </lineage>
</organism>
<evidence type="ECO:0000256" key="2">
    <source>
        <dbReference type="ARBA" id="ARBA00022692"/>
    </source>
</evidence>
<evidence type="ECO:0000256" key="4">
    <source>
        <dbReference type="ARBA" id="ARBA00023136"/>
    </source>
</evidence>
<keyword evidence="8" id="KW-1185">Reference proteome</keyword>
<keyword evidence="2 5" id="KW-0812">Transmembrane</keyword>
<dbReference type="InterPro" id="IPR015925">
    <property type="entry name" value="Ryanodine_IP3_receptor"/>
</dbReference>
<evidence type="ECO:0000313" key="7">
    <source>
        <dbReference type="EMBL" id="KAL1238108.1"/>
    </source>
</evidence>
<reference evidence="7 8" key="1">
    <citation type="submission" date="2024-07" db="EMBL/GenBank/DDBJ databases">
        <title>Enhanced genomic and transcriptomic resources for Trichinella pseudospiralis and T. spiralis underpin the discovery of pronounced molecular differences between stages and species.</title>
        <authorList>
            <person name="Pasi K.K."/>
            <person name="La Rosa G."/>
            <person name="Gomez-Morales M.A."/>
            <person name="Tosini F."/>
            <person name="Sumanam S."/>
            <person name="Young N.D."/>
            <person name="Chang B.C."/>
            <person name="Robin G.B."/>
        </authorList>
    </citation>
    <scope>NUCLEOTIDE SEQUENCE [LARGE SCALE GENOMIC DNA]</scope>
    <source>
        <strain evidence="7">ISS534</strain>
    </source>
</reference>
<comment type="caution">
    <text evidence="7">The sequence shown here is derived from an EMBL/GenBank/DDBJ whole genome shotgun (WGS) entry which is preliminary data.</text>
</comment>
<keyword evidence="3 5" id="KW-1133">Transmembrane helix</keyword>
<sequence length="96" mass="10844">MLQTILKSVTHNGKQLILTVMMVLVVVYLYTVLAFNFFRKFYVQEDDGEETDSKCNNMISCFVFNVYAGIRAGGGIGDELQSPYGDEERHGEFCST</sequence>
<dbReference type="PANTHER" id="PTHR46399:SF8">
    <property type="entry name" value="B30.2_SPRY DOMAIN-CONTAINING PROTEIN"/>
    <property type="match status" value="1"/>
</dbReference>
<evidence type="ECO:0000256" key="5">
    <source>
        <dbReference type="SAM" id="Phobius"/>
    </source>
</evidence>
<accession>A0ABR3KJQ0</accession>